<dbReference type="Proteomes" id="UP000790709">
    <property type="component" value="Unassembled WGS sequence"/>
</dbReference>
<keyword evidence="2" id="KW-1185">Reference proteome</keyword>
<name>A0ACB8BCV8_9AGAM</name>
<reference evidence="1" key="1">
    <citation type="journal article" date="2021" name="New Phytol.">
        <title>Evolutionary innovations through gain and loss of genes in the ectomycorrhizal Boletales.</title>
        <authorList>
            <person name="Wu G."/>
            <person name="Miyauchi S."/>
            <person name="Morin E."/>
            <person name="Kuo A."/>
            <person name="Drula E."/>
            <person name="Varga T."/>
            <person name="Kohler A."/>
            <person name="Feng B."/>
            <person name="Cao Y."/>
            <person name="Lipzen A."/>
            <person name="Daum C."/>
            <person name="Hundley H."/>
            <person name="Pangilinan J."/>
            <person name="Johnson J."/>
            <person name="Barry K."/>
            <person name="LaButti K."/>
            <person name="Ng V."/>
            <person name="Ahrendt S."/>
            <person name="Min B."/>
            <person name="Choi I.G."/>
            <person name="Park H."/>
            <person name="Plett J.M."/>
            <person name="Magnuson J."/>
            <person name="Spatafora J.W."/>
            <person name="Nagy L.G."/>
            <person name="Henrissat B."/>
            <person name="Grigoriev I.V."/>
            <person name="Yang Z.L."/>
            <person name="Xu J."/>
            <person name="Martin F.M."/>
        </authorList>
    </citation>
    <scope>NUCLEOTIDE SEQUENCE</scope>
    <source>
        <strain evidence="1">KUC20120723A-06</strain>
    </source>
</reference>
<organism evidence="1 2">
    <name type="scientific">Leucogyrophana mollusca</name>
    <dbReference type="NCBI Taxonomy" id="85980"/>
    <lineage>
        <taxon>Eukaryota</taxon>
        <taxon>Fungi</taxon>
        <taxon>Dikarya</taxon>
        <taxon>Basidiomycota</taxon>
        <taxon>Agaricomycotina</taxon>
        <taxon>Agaricomycetes</taxon>
        <taxon>Agaricomycetidae</taxon>
        <taxon>Boletales</taxon>
        <taxon>Boletales incertae sedis</taxon>
        <taxon>Leucogyrophana</taxon>
    </lineage>
</organism>
<accession>A0ACB8BCV8</accession>
<gene>
    <name evidence="1" type="ORF">BV22DRAFT_1130768</name>
</gene>
<dbReference type="EMBL" id="MU266457">
    <property type="protein sequence ID" value="KAH7923262.1"/>
    <property type="molecule type" value="Genomic_DNA"/>
</dbReference>
<evidence type="ECO:0000313" key="1">
    <source>
        <dbReference type="EMBL" id="KAH7923262.1"/>
    </source>
</evidence>
<evidence type="ECO:0000313" key="2">
    <source>
        <dbReference type="Proteomes" id="UP000790709"/>
    </source>
</evidence>
<sequence>MRFESLATIIIAAAATLELVGATCKTHTPSGAGKWQMDFFSEPNCAGEHRPLHGTQEDRTHGAPGTTCTCHNLGYFDCDLVQSFVFSPAKMSWDDRLGVVLWEKKDCKGDHLGSHYGGAWSVTHANKDQRRVNAFQTCVDSLI</sequence>
<protein>
    <submittedName>
        <fullName evidence="1">Uncharacterized protein</fullName>
    </submittedName>
</protein>
<comment type="caution">
    <text evidence="1">The sequence shown here is derived from an EMBL/GenBank/DDBJ whole genome shotgun (WGS) entry which is preliminary data.</text>
</comment>
<proteinExistence type="predicted"/>